<keyword evidence="3" id="KW-0804">Transcription</keyword>
<gene>
    <name evidence="5" type="ORF">J4E96_12435</name>
</gene>
<dbReference type="SMART" id="SM00354">
    <property type="entry name" value="HTH_LACI"/>
    <property type="match status" value="1"/>
</dbReference>
<dbReference type="PANTHER" id="PTHR30146:SF138">
    <property type="entry name" value="TRANSCRIPTIONAL REGULATORY PROTEIN"/>
    <property type="match status" value="1"/>
</dbReference>
<organism evidence="5 6">
    <name type="scientific">Pengzhenrongella sicca</name>
    <dbReference type="NCBI Taxonomy" id="2819238"/>
    <lineage>
        <taxon>Bacteria</taxon>
        <taxon>Bacillati</taxon>
        <taxon>Actinomycetota</taxon>
        <taxon>Actinomycetes</taxon>
        <taxon>Micrococcales</taxon>
        <taxon>Pengzhenrongella</taxon>
    </lineage>
</organism>
<evidence type="ECO:0000313" key="6">
    <source>
        <dbReference type="Proteomes" id="UP000663937"/>
    </source>
</evidence>
<keyword evidence="6" id="KW-1185">Reference proteome</keyword>
<dbReference type="PANTHER" id="PTHR30146">
    <property type="entry name" value="LACI-RELATED TRANSCRIPTIONAL REPRESSOR"/>
    <property type="match status" value="1"/>
</dbReference>
<evidence type="ECO:0000313" key="5">
    <source>
        <dbReference type="EMBL" id="QTE28197.1"/>
    </source>
</evidence>
<dbReference type="SUPFAM" id="SSF47413">
    <property type="entry name" value="lambda repressor-like DNA-binding domains"/>
    <property type="match status" value="1"/>
</dbReference>
<accession>A0A8A4ZCH4</accession>
<proteinExistence type="predicted"/>
<evidence type="ECO:0000256" key="1">
    <source>
        <dbReference type="ARBA" id="ARBA00023015"/>
    </source>
</evidence>
<protein>
    <submittedName>
        <fullName evidence="5">LacI family DNA-binding transcriptional regulator</fullName>
    </submittedName>
</protein>
<dbReference type="Pfam" id="PF00356">
    <property type="entry name" value="LacI"/>
    <property type="match status" value="1"/>
</dbReference>
<name>A0A8A4ZCH4_9MICO</name>
<dbReference type="CDD" id="cd06279">
    <property type="entry name" value="PBP1_LacI-like"/>
    <property type="match status" value="1"/>
</dbReference>
<evidence type="ECO:0000256" key="3">
    <source>
        <dbReference type="ARBA" id="ARBA00023163"/>
    </source>
</evidence>
<keyword evidence="2 5" id="KW-0238">DNA-binding</keyword>
<dbReference type="InterPro" id="IPR000843">
    <property type="entry name" value="HTH_LacI"/>
</dbReference>
<dbReference type="Gene3D" id="3.40.50.2300">
    <property type="match status" value="2"/>
</dbReference>
<dbReference type="KEGG" id="psic:J4E96_12435"/>
<dbReference type="InterPro" id="IPR028082">
    <property type="entry name" value="Peripla_BP_I"/>
</dbReference>
<dbReference type="Pfam" id="PF13377">
    <property type="entry name" value="Peripla_BP_3"/>
    <property type="match status" value="1"/>
</dbReference>
<keyword evidence="1" id="KW-0805">Transcription regulation</keyword>
<evidence type="ECO:0000256" key="2">
    <source>
        <dbReference type="ARBA" id="ARBA00023125"/>
    </source>
</evidence>
<dbReference type="EMBL" id="CP071868">
    <property type="protein sequence ID" value="QTE28197.1"/>
    <property type="molecule type" value="Genomic_DNA"/>
</dbReference>
<dbReference type="PROSITE" id="PS50932">
    <property type="entry name" value="HTH_LACI_2"/>
    <property type="match status" value="1"/>
</dbReference>
<dbReference type="InterPro" id="IPR010982">
    <property type="entry name" value="Lambda_DNA-bd_dom_sf"/>
</dbReference>
<dbReference type="SUPFAM" id="SSF53822">
    <property type="entry name" value="Periplasmic binding protein-like I"/>
    <property type="match status" value="1"/>
</dbReference>
<evidence type="ECO:0000259" key="4">
    <source>
        <dbReference type="PROSITE" id="PS50932"/>
    </source>
</evidence>
<feature type="domain" description="HTH lacI-type" evidence="4">
    <location>
        <begin position="4"/>
        <end position="59"/>
    </location>
</feature>
<dbReference type="GO" id="GO:0000976">
    <property type="term" value="F:transcription cis-regulatory region binding"/>
    <property type="evidence" value="ECO:0007669"/>
    <property type="project" value="TreeGrafter"/>
</dbReference>
<dbReference type="Gene3D" id="1.10.260.40">
    <property type="entry name" value="lambda repressor-like DNA-binding domains"/>
    <property type="match status" value="1"/>
</dbReference>
<dbReference type="Proteomes" id="UP000663937">
    <property type="component" value="Chromosome"/>
</dbReference>
<dbReference type="GO" id="GO:0003700">
    <property type="term" value="F:DNA-binding transcription factor activity"/>
    <property type="evidence" value="ECO:0007669"/>
    <property type="project" value="TreeGrafter"/>
</dbReference>
<dbReference type="InterPro" id="IPR046335">
    <property type="entry name" value="LacI/GalR-like_sensor"/>
</dbReference>
<reference evidence="5" key="1">
    <citation type="submission" date="2021-03" db="EMBL/GenBank/DDBJ databases">
        <title>Pengzhenrongella sicca gen. nov., sp. nov., a new member of suborder Micrococcineae isolated from High-Arctic tundra soil.</title>
        <authorList>
            <person name="Peng F."/>
        </authorList>
    </citation>
    <scope>NUCLEOTIDE SEQUENCE</scope>
    <source>
        <strain evidence="5">LRZ-2</strain>
    </source>
</reference>
<dbReference type="CDD" id="cd01392">
    <property type="entry name" value="HTH_LacI"/>
    <property type="match status" value="1"/>
</dbReference>
<sequence>MGRVTLQTIADEVGVSRMTVSNAFSRPDQLSADLRRTILTAAEALGYVGPDPAARALARGTTGAVGVLLTESLGSAFSDPIAAGFFGALAEELAPTGLALSLLPSTGTTEMIPARDIPMDGALVYACAGESDAITWLVRRRLPLVFVDQDPVAGASSVLLDERAGSRAAATHLLELGHEAIGLIAFSSAGHRGVLQDPAAAGSGYTSLERVAGWLEPLVAAGARVSAVDVPVNSEPDAYAAAQELLTLATAPTALLCYSDVMAWGALHAAQDLGLRVPDDLSIVGFDDSALARRVRPALTTIRQDLGAKGRAAALALTAAIARGRAGAGSEPEAIVLPTELVVRESTGPAPSR</sequence>
<dbReference type="AlphaFoldDB" id="A0A8A4ZCH4"/>